<reference evidence="2 3" key="1">
    <citation type="journal article" date="2014" name="Agronomy (Basel)">
        <title>A Draft Genome Sequence for Ensete ventricosum, the Drought-Tolerant Tree Against Hunger.</title>
        <authorList>
            <person name="Harrison J."/>
            <person name="Moore K.A."/>
            <person name="Paszkiewicz K."/>
            <person name="Jones T."/>
            <person name="Grant M."/>
            <person name="Ambacheew D."/>
            <person name="Muzemil S."/>
            <person name="Studholme D.J."/>
        </authorList>
    </citation>
    <scope>NUCLEOTIDE SEQUENCE [LARGE SCALE GENOMIC DNA]</scope>
</reference>
<dbReference type="AlphaFoldDB" id="A0A426YVR7"/>
<name>A0A426YVR7_ENSVE</name>
<dbReference type="EMBL" id="AMZH03009913">
    <property type="protein sequence ID" value="RRT55819.1"/>
    <property type="molecule type" value="Genomic_DNA"/>
</dbReference>
<evidence type="ECO:0000256" key="1">
    <source>
        <dbReference type="SAM" id="MobiDB-lite"/>
    </source>
</evidence>
<dbReference type="Proteomes" id="UP000287651">
    <property type="component" value="Unassembled WGS sequence"/>
</dbReference>
<evidence type="ECO:0000313" key="2">
    <source>
        <dbReference type="EMBL" id="RRT55819.1"/>
    </source>
</evidence>
<evidence type="ECO:0000313" key="3">
    <source>
        <dbReference type="Proteomes" id="UP000287651"/>
    </source>
</evidence>
<accession>A0A426YVR7</accession>
<protein>
    <submittedName>
        <fullName evidence="2">Uncharacterized protein</fullName>
    </submittedName>
</protein>
<comment type="caution">
    <text evidence="2">The sequence shown here is derived from an EMBL/GenBank/DDBJ whole genome shotgun (WGS) entry which is preliminary data.</text>
</comment>
<feature type="region of interest" description="Disordered" evidence="1">
    <location>
        <begin position="27"/>
        <end position="61"/>
    </location>
</feature>
<proteinExistence type="predicted"/>
<sequence>MSATAGNNEGCNVIAWQWRWQGKQSAATKDNEGYTGDSDATAWQRSVVDDGGSGEGWQQSSIEKERKIVAGGSGREERKAAAW</sequence>
<organism evidence="2 3">
    <name type="scientific">Ensete ventricosum</name>
    <name type="common">Abyssinian banana</name>
    <name type="synonym">Musa ensete</name>
    <dbReference type="NCBI Taxonomy" id="4639"/>
    <lineage>
        <taxon>Eukaryota</taxon>
        <taxon>Viridiplantae</taxon>
        <taxon>Streptophyta</taxon>
        <taxon>Embryophyta</taxon>
        <taxon>Tracheophyta</taxon>
        <taxon>Spermatophyta</taxon>
        <taxon>Magnoliopsida</taxon>
        <taxon>Liliopsida</taxon>
        <taxon>Zingiberales</taxon>
        <taxon>Musaceae</taxon>
        <taxon>Ensete</taxon>
    </lineage>
</organism>
<gene>
    <name evidence="2" type="ORF">B296_00035423</name>
</gene>